<dbReference type="SUPFAM" id="SSF48726">
    <property type="entry name" value="Immunoglobulin"/>
    <property type="match status" value="4"/>
</dbReference>
<sequence>YLFLHEKQTKLQLKLFKEAVQEITQSRSIFIVMILSALLFKAILVAVLGFLDNWYTDACSVPKIHEKEGNEIKVIEVTSGEDVKLTCQIRTVGQTSKPRYYWLKDNQTLSPSSHQRLRLKVYRYLKIKRAKKEDTGFYTCVAVNDCGKNPFTMHLFVGSPTLNPNKTTVGAAPKFTVSQRKMRRNLFQVPVGNSVKLDCSADGNPRPTVKWYKDGNLFKERRSGYKLYLSPWTTMLSLKDLVPYDTGSYMCNGWLPGSCREVQRSNTVAVLRFTAAPRFTVPQSKMRRSLLAVPVGNSVRLDCSADGNPRPTVKWYKDGKLFKERKLYSSRWTTLLSLKDLVPSDTGSYMCNVSNSYGWINHTYKVDVHERARAEPVVLPMENVTVYRGENASLTCKALSDSMPHFQWLRWFPVRSNGSANSSVNGSIESPHYEIVNKGETDQLVIVPPSSGKKFDFHGVKLTLLNVTKRDEGKYTCMVRNAVDEAKPNEAQQTESTTDGLTVSLTSISSESEADSKTSMGWTDRI</sequence>
<keyword evidence="15" id="KW-1185">Reference proteome</keyword>
<keyword evidence="4" id="KW-0677">Repeat</keyword>
<evidence type="ECO:0000256" key="1">
    <source>
        <dbReference type="ARBA" id="ARBA00004167"/>
    </source>
</evidence>
<organism evidence="14 15">
    <name type="scientific">Pocillopora damicornis</name>
    <name type="common">Cauliflower coral</name>
    <name type="synonym">Millepora damicornis</name>
    <dbReference type="NCBI Taxonomy" id="46731"/>
    <lineage>
        <taxon>Eukaryota</taxon>
        <taxon>Metazoa</taxon>
        <taxon>Cnidaria</taxon>
        <taxon>Anthozoa</taxon>
        <taxon>Hexacorallia</taxon>
        <taxon>Scleractinia</taxon>
        <taxon>Astrocoeniina</taxon>
        <taxon>Pocilloporidae</taxon>
        <taxon>Pocillopora</taxon>
    </lineage>
</organism>
<dbReference type="Pfam" id="PF13927">
    <property type="entry name" value="Ig_3"/>
    <property type="match status" value="3"/>
</dbReference>
<evidence type="ECO:0000256" key="8">
    <source>
        <dbReference type="ARBA" id="ARBA00023170"/>
    </source>
</evidence>
<proteinExistence type="predicted"/>
<dbReference type="InterPro" id="IPR003599">
    <property type="entry name" value="Ig_sub"/>
</dbReference>
<evidence type="ECO:0000313" key="15">
    <source>
        <dbReference type="Proteomes" id="UP000275408"/>
    </source>
</evidence>
<gene>
    <name evidence="14" type="ORF">pdam_00016953</name>
</gene>
<dbReference type="Gene3D" id="2.60.40.10">
    <property type="entry name" value="Immunoglobulins"/>
    <property type="match status" value="4"/>
</dbReference>
<dbReference type="InterPro" id="IPR013098">
    <property type="entry name" value="Ig_I-set"/>
</dbReference>
<dbReference type="Proteomes" id="UP000275408">
    <property type="component" value="Unassembled WGS sequence"/>
</dbReference>
<evidence type="ECO:0000256" key="5">
    <source>
        <dbReference type="ARBA" id="ARBA00022989"/>
    </source>
</evidence>
<dbReference type="SMART" id="SM00406">
    <property type="entry name" value="IGv"/>
    <property type="match status" value="4"/>
</dbReference>
<dbReference type="PANTHER" id="PTHR19890">
    <property type="entry name" value="FIBROBLAST GROWTH FACTOR RECEPTOR"/>
    <property type="match status" value="1"/>
</dbReference>
<keyword evidence="10" id="KW-0393">Immunoglobulin domain</keyword>
<dbReference type="GO" id="GO:0017134">
    <property type="term" value="F:fibroblast growth factor binding"/>
    <property type="evidence" value="ECO:0007669"/>
    <property type="project" value="TreeGrafter"/>
</dbReference>
<feature type="domain" description="Ig-like" evidence="13">
    <location>
        <begin position="62"/>
        <end position="144"/>
    </location>
</feature>
<dbReference type="InterPro" id="IPR007110">
    <property type="entry name" value="Ig-like_dom"/>
</dbReference>
<evidence type="ECO:0000259" key="13">
    <source>
        <dbReference type="PROSITE" id="PS50835"/>
    </source>
</evidence>
<evidence type="ECO:0000256" key="9">
    <source>
        <dbReference type="ARBA" id="ARBA00023180"/>
    </source>
</evidence>
<feature type="domain" description="Ig-like" evidence="13">
    <location>
        <begin position="173"/>
        <end position="251"/>
    </location>
</feature>
<dbReference type="STRING" id="46731.A0A3M6UTR4"/>
<feature type="domain" description="Ig-like" evidence="13">
    <location>
        <begin position="277"/>
        <end position="367"/>
    </location>
</feature>
<keyword evidence="9" id="KW-0325">Glycoprotein</keyword>
<dbReference type="InterPro" id="IPR052615">
    <property type="entry name" value="FGFRL"/>
</dbReference>
<keyword evidence="7" id="KW-1015">Disulfide bond</keyword>
<evidence type="ECO:0000256" key="12">
    <source>
        <dbReference type="SAM" id="Phobius"/>
    </source>
</evidence>
<keyword evidence="5 12" id="KW-1133">Transmembrane helix</keyword>
<dbReference type="SMART" id="SM00408">
    <property type="entry name" value="IGc2"/>
    <property type="match status" value="4"/>
</dbReference>
<comment type="caution">
    <text evidence="14">The sequence shown here is derived from an EMBL/GenBank/DDBJ whole genome shotgun (WGS) entry which is preliminary data.</text>
</comment>
<dbReference type="InterPro" id="IPR013783">
    <property type="entry name" value="Ig-like_fold"/>
</dbReference>
<comment type="subcellular location">
    <subcellularLocation>
        <location evidence="1">Membrane</location>
        <topology evidence="1">Single-pass membrane protein</topology>
    </subcellularLocation>
</comment>
<feature type="domain" description="Ig-like" evidence="13">
    <location>
        <begin position="376"/>
        <end position="497"/>
    </location>
</feature>
<dbReference type="GO" id="GO:0005007">
    <property type="term" value="F:fibroblast growth factor receptor activity"/>
    <property type="evidence" value="ECO:0007669"/>
    <property type="project" value="TreeGrafter"/>
</dbReference>
<dbReference type="PROSITE" id="PS50835">
    <property type="entry name" value="IG_LIKE"/>
    <property type="match status" value="4"/>
</dbReference>
<dbReference type="PANTHER" id="PTHR19890:SF10">
    <property type="entry name" value="FIBROBLAST GROWTH FACTOR RECEPTOR-LIKE 1"/>
    <property type="match status" value="1"/>
</dbReference>
<feature type="non-terminal residue" evidence="14">
    <location>
        <position position="1"/>
    </location>
</feature>
<evidence type="ECO:0000256" key="2">
    <source>
        <dbReference type="ARBA" id="ARBA00022692"/>
    </source>
</evidence>
<keyword evidence="3" id="KW-0732">Signal</keyword>
<keyword evidence="2 12" id="KW-0812">Transmembrane</keyword>
<dbReference type="InterPro" id="IPR036179">
    <property type="entry name" value="Ig-like_dom_sf"/>
</dbReference>
<dbReference type="OrthoDB" id="5981176at2759"/>
<dbReference type="InterPro" id="IPR013106">
    <property type="entry name" value="Ig_V-set"/>
</dbReference>
<evidence type="ECO:0000256" key="7">
    <source>
        <dbReference type="ARBA" id="ARBA00023157"/>
    </source>
</evidence>
<evidence type="ECO:0000256" key="6">
    <source>
        <dbReference type="ARBA" id="ARBA00023136"/>
    </source>
</evidence>
<evidence type="ECO:0000313" key="14">
    <source>
        <dbReference type="EMBL" id="RMX56967.1"/>
    </source>
</evidence>
<reference evidence="14 15" key="1">
    <citation type="journal article" date="2018" name="Sci. Rep.">
        <title>Comparative analysis of the Pocillopora damicornis genome highlights role of immune system in coral evolution.</title>
        <authorList>
            <person name="Cunning R."/>
            <person name="Bay R.A."/>
            <person name="Gillette P."/>
            <person name="Baker A.C."/>
            <person name="Traylor-Knowles N."/>
        </authorList>
    </citation>
    <scope>NUCLEOTIDE SEQUENCE [LARGE SCALE GENOMIC DNA]</scope>
    <source>
        <strain evidence="14">RSMAS</strain>
        <tissue evidence="14">Whole animal</tissue>
    </source>
</reference>
<dbReference type="InterPro" id="IPR003598">
    <property type="entry name" value="Ig_sub2"/>
</dbReference>
<evidence type="ECO:0000256" key="11">
    <source>
        <dbReference type="SAM" id="MobiDB-lite"/>
    </source>
</evidence>
<feature type="compositionally biased region" description="Polar residues" evidence="11">
    <location>
        <begin position="490"/>
        <end position="526"/>
    </location>
</feature>
<dbReference type="EMBL" id="RCHS01000759">
    <property type="protein sequence ID" value="RMX56967.1"/>
    <property type="molecule type" value="Genomic_DNA"/>
</dbReference>
<dbReference type="AlphaFoldDB" id="A0A3M6UTR4"/>
<evidence type="ECO:0000256" key="3">
    <source>
        <dbReference type="ARBA" id="ARBA00022729"/>
    </source>
</evidence>
<protein>
    <recommendedName>
        <fullName evidence="13">Ig-like domain-containing protein</fullName>
    </recommendedName>
</protein>
<dbReference type="FunFam" id="2.60.40.10:FF:000032">
    <property type="entry name" value="palladin isoform X1"/>
    <property type="match status" value="1"/>
</dbReference>
<feature type="region of interest" description="Disordered" evidence="11">
    <location>
        <begin position="486"/>
        <end position="526"/>
    </location>
</feature>
<name>A0A3M6UTR4_POCDA</name>
<feature type="non-terminal residue" evidence="14">
    <location>
        <position position="526"/>
    </location>
</feature>
<dbReference type="Pfam" id="PF07679">
    <property type="entry name" value="I-set"/>
    <property type="match status" value="1"/>
</dbReference>
<accession>A0A3M6UTR4</accession>
<evidence type="ECO:0000256" key="10">
    <source>
        <dbReference type="ARBA" id="ARBA00023319"/>
    </source>
</evidence>
<dbReference type="GO" id="GO:0005886">
    <property type="term" value="C:plasma membrane"/>
    <property type="evidence" value="ECO:0007669"/>
    <property type="project" value="TreeGrafter"/>
</dbReference>
<dbReference type="FunFam" id="2.60.40.10:FF:000016">
    <property type="entry name" value="Fibroblast growth factor receptor"/>
    <property type="match status" value="2"/>
</dbReference>
<keyword evidence="6 12" id="KW-0472">Membrane</keyword>
<feature type="transmembrane region" description="Helical" evidence="12">
    <location>
        <begin position="29"/>
        <end position="51"/>
    </location>
</feature>
<keyword evidence="8" id="KW-0675">Receptor</keyword>
<dbReference type="SMART" id="SM00409">
    <property type="entry name" value="IG"/>
    <property type="match status" value="4"/>
</dbReference>
<evidence type="ECO:0000256" key="4">
    <source>
        <dbReference type="ARBA" id="ARBA00022737"/>
    </source>
</evidence>